<dbReference type="RefSeq" id="WP_106520721.1">
    <property type="nucleotide sequence ID" value="NZ_PYGD01000001.1"/>
</dbReference>
<accession>A0A2P8D9X0</accession>
<gene>
    <name evidence="3" type="ORF">B0I18_101130</name>
</gene>
<dbReference type="OrthoDB" id="1011748at2"/>
<reference evidence="3 4" key="1">
    <citation type="submission" date="2018-03" db="EMBL/GenBank/DDBJ databases">
        <title>Genomic Encyclopedia of Type Strains, Phase III (KMG-III): the genomes of soil and plant-associated and newly described type strains.</title>
        <authorList>
            <person name="Whitman W."/>
        </authorList>
    </citation>
    <scope>NUCLEOTIDE SEQUENCE [LARGE SCALE GENOMIC DNA]</scope>
    <source>
        <strain evidence="3 4">CGMCC 1.12700</strain>
    </source>
</reference>
<feature type="chain" id="PRO_5015134363" evidence="1">
    <location>
        <begin position="20"/>
        <end position="240"/>
    </location>
</feature>
<proteinExistence type="predicted"/>
<dbReference type="AlphaFoldDB" id="A0A2P8D9X0"/>
<evidence type="ECO:0000313" key="4">
    <source>
        <dbReference type="Proteomes" id="UP000240572"/>
    </source>
</evidence>
<dbReference type="EMBL" id="PYGD01000001">
    <property type="protein sequence ID" value="PSK93981.1"/>
    <property type="molecule type" value="Genomic_DNA"/>
</dbReference>
<evidence type="ECO:0000256" key="1">
    <source>
        <dbReference type="SAM" id="SignalP"/>
    </source>
</evidence>
<evidence type="ECO:0000259" key="2">
    <source>
        <dbReference type="Pfam" id="PF13568"/>
    </source>
</evidence>
<protein>
    <submittedName>
        <fullName evidence="3">Outer membrane protein with beta-barrel domain</fullName>
    </submittedName>
</protein>
<evidence type="ECO:0000313" key="3">
    <source>
        <dbReference type="EMBL" id="PSK93981.1"/>
    </source>
</evidence>
<dbReference type="InterPro" id="IPR025665">
    <property type="entry name" value="Beta-barrel_OMP_2"/>
</dbReference>
<dbReference type="Pfam" id="PF13568">
    <property type="entry name" value="OMP_b-brl_2"/>
    <property type="match status" value="1"/>
</dbReference>
<sequence length="240" mass="26557">MKKILSIITLIGLGSPAMAQDIKVGPEIGATYNTMYQKLNGAKRETNYQVGFKIGGVVDLPLNEMFSLQPGLFLSLNNGTESYYERNFKSGAGVPNAQRDRRNYGVTYVQLPVYALFKTGKEYDDPHFFFGIGPSFNYAVGGGFKQEFTNTINGEDRTSRYDYSIPIGNSKTKDKIRPFDISANVTVGYEAPFGLFFRAYYGVGLLNLAPSGDSDNKFRAHGGGLSVGFLFNTTHGPRWR</sequence>
<feature type="domain" description="Outer membrane protein beta-barrel" evidence="2">
    <location>
        <begin position="19"/>
        <end position="203"/>
    </location>
</feature>
<dbReference type="Proteomes" id="UP000240572">
    <property type="component" value="Unassembled WGS sequence"/>
</dbReference>
<keyword evidence="4" id="KW-1185">Reference proteome</keyword>
<keyword evidence="1" id="KW-0732">Signal</keyword>
<organism evidence="3 4">
    <name type="scientific">Taibaiella chishuiensis</name>
    <dbReference type="NCBI Taxonomy" id="1434707"/>
    <lineage>
        <taxon>Bacteria</taxon>
        <taxon>Pseudomonadati</taxon>
        <taxon>Bacteroidota</taxon>
        <taxon>Chitinophagia</taxon>
        <taxon>Chitinophagales</taxon>
        <taxon>Chitinophagaceae</taxon>
        <taxon>Taibaiella</taxon>
    </lineage>
</organism>
<comment type="caution">
    <text evidence="3">The sequence shown here is derived from an EMBL/GenBank/DDBJ whole genome shotgun (WGS) entry which is preliminary data.</text>
</comment>
<name>A0A2P8D9X0_9BACT</name>
<feature type="signal peptide" evidence="1">
    <location>
        <begin position="1"/>
        <end position="19"/>
    </location>
</feature>